<dbReference type="Proteomes" id="UP000606044">
    <property type="component" value="Unassembled WGS sequence"/>
</dbReference>
<dbReference type="InterPro" id="IPR002781">
    <property type="entry name" value="TM_pro_TauE-like"/>
</dbReference>
<feature type="transmembrane region" description="Helical" evidence="8">
    <location>
        <begin position="192"/>
        <end position="210"/>
    </location>
</feature>
<accession>A0A917C0N4</accession>
<dbReference type="AlphaFoldDB" id="A0A917C0N4"/>
<keyword evidence="10" id="KW-1185">Reference proteome</keyword>
<evidence type="ECO:0000313" key="9">
    <source>
        <dbReference type="EMBL" id="GGF64196.1"/>
    </source>
</evidence>
<sequence>MDLLSLFLVALVLVLAGLVKGVTAMGLPTLGMGLLSLLMPPAEAAAILLAPTLLTNIVQFATGPRVGVVLRRFWLMALTTFLGTLIGGLWFGGLESHLAPGVLGATLFLYGLLGLGRFSFHTPAWAESWLSPVMGVASGLLTGTTGVTVMPAAPYLQSLGLEREDLVQAMGLSFSAGSVGLAIALSGRGAPLTSWHALLVTGAALIPAFLGMEIGRRVRMAISQQTFRNFFFAGLSLLGANTLVRAVVF</sequence>
<comment type="subcellular location">
    <subcellularLocation>
        <location evidence="1 8">Cell membrane</location>
        <topology evidence="1 8">Multi-pass membrane protein</topology>
    </subcellularLocation>
</comment>
<evidence type="ECO:0000256" key="3">
    <source>
        <dbReference type="ARBA" id="ARBA00022448"/>
    </source>
</evidence>
<evidence type="ECO:0000256" key="5">
    <source>
        <dbReference type="ARBA" id="ARBA00022692"/>
    </source>
</evidence>
<evidence type="ECO:0000256" key="2">
    <source>
        <dbReference type="ARBA" id="ARBA00009142"/>
    </source>
</evidence>
<keyword evidence="6 8" id="KW-1133">Transmembrane helix</keyword>
<keyword evidence="4 8" id="KW-1003">Cell membrane</keyword>
<feature type="transmembrane region" description="Helical" evidence="8">
    <location>
        <begin position="73"/>
        <end position="92"/>
    </location>
</feature>
<proteinExistence type="inferred from homology"/>
<comment type="caution">
    <text evidence="9">The sequence shown here is derived from an EMBL/GenBank/DDBJ whole genome shotgun (WGS) entry which is preliminary data.</text>
</comment>
<reference evidence="9" key="2">
    <citation type="submission" date="2020-09" db="EMBL/GenBank/DDBJ databases">
        <authorList>
            <person name="Sun Q."/>
            <person name="Sedlacek I."/>
        </authorList>
    </citation>
    <scope>NUCLEOTIDE SEQUENCE</scope>
    <source>
        <strain evidence="9">CCM 7897</strain>
    </source>
</reference>
<keyword evidence="7 8" id="KW-0472">Membrane</keyword>
<feature type="transmembrane region" description="Helical" evidence="8">
    <location>
        <begin position="166"/>
        <end position="185"/>
    </location>
</feature>
<dbReference type="RefSeq" id="WP_188578997.1">
    <property type="nucleotide sequence ID" value="NZ_BMCT01000003.1"/>
</dbReference>
<keyword evidence="5 8" id="KW-0812">Transmembrane</keyword>
<keyword evidence="3" id="KW-0813">Transport</keyword>
<dbReference type="PANTHER" id="PTHR30269">
    <property type="entry name" value="TRANSMEMBRANE PROTEIN YFCA"/>
    <property type="match status" value="1"/>
</dbReference>
<evidence type="ECO:0000256" key="8">
    <source>
        <dbReference type="RuleBase" id="RU363041"/>
    </source>
</evidence>
<comment type="similarity">
    <text evidence="2 8">Belongs to the 4-toluene sulfonate uptake permease (TSUP) (TC 2.A.102) family.</text>
</comment>
<feature type="transmembrane region" description="Helical" evidence="8">
    <location>
        <begin position="98"/>
        <end position="120"/>
    </location>
</feature>
<dbReference type="GO" id="GO:0005886">
    <property type="term" value="C:plasma membrane"/>
    <property type="evidence" value="ECO:0007669"/>
    <property type="project" value="UniProtKB-SubCell"/>
</dbReference>
<dbReference type="EMBL" id="BMCT01000003">
    <property type="protein sequence ID" value="GGF64196.1"/>
    <property type="molecule type" value="Genomic_DNA"/>
</dbReference>
<evidence type="ECO:0000256" key="1">
    <source>
        <dbReference type="ARBA" id="ARBA00004651"/>
    </source>
</evidence>
<evidence type="ECO:0000313" key="10">
    <source>
        <dbReference type="Proteomes" id="UP000606044"/>
    </source>
</evidence>
<reference evidence="9" key="1">
    <citation type="journal article" date="2014" name="Int. J. Syst. Evol. Microbiol.">
        <title>Complete genome sequence of Corynebacterium casei LMG S-19264T (=DSM 44701T), isolated from a smear-ripened cheese.</title>
        <authorList>
            <consortium name="US DOE Joint Genome Institute (JGI-PGF)"/>
            <person name="Walter F."/>
            <person name="Albersmeier A."/>
            <person name="Kalinowski J."/>
            <person name="Ruckert C."/>
        </authorList>
    </citation>
    <scope>NUCLEOTIDE SEQUENCE</scope>
    <source>
        <strain evidence="9">CCM 7897</strain>
    </source>
</reference>
<dbReference type="Pfam" id="PF01925">
    <property type="entry name" value="TauE"/>
    <property type="match status" value="1"/>
</dbReference>
<evidence type="ECO:0000256" key="6">
    <source>
        <dbReference type="ARBA" id="ARBA00022989"/>
    </source>
</evidence>
<feature type="transmembrane region" description="Helical" evidence="8">
    <location>
        <begin position="132"/>
        <end position="154"/>
    </location>
</feature>
<evidence type="ECO:0000256" key="7">
    <source>
        <dbReference type="ARBA" id="ARBA00023136"/>
    </source>
</evidence>
<feature type="transmembrane region" description="Helical" evidence="8">
    <location>
        <begin position="230"/>
        <end position="248"/>
    </location>
</feature>
<feature type="transmembrane region" description="Helical" evidence="8">
    <location>
        <begin position="45"/>
        <end position="61"/>
    </location>
</feature>
<name>A0A917C0N4_9HYPH</name>
<protein>
    <recommendedName>
        <fullName evidence="8">Probable membrane transporter protein</fullName>
    </recommendedName>
</protein>
<dbReference type="PANTHER" id="PTHR30269:SF32">
    <property type="entry name" value="MEMBRANE TRANSPORTER PROTEIN-RELATED"/>
    <property type="match status" value="1"/>
</dbReference>
<evidence type="ECO:0000256" key="4">
    <source>
        <dbReference type="ARBA" id="ARBA00022475"/>
    </source>
</evidence>
<dbReference type="InterPro" id="IPR052017">
    <property type="entry name" value="TSUP"/>
</dbReference>
<gene>
    <name evidence="9" type="ORF">GCM10007301_25030</name>
</gene>
<organism evidence="9 10">
    <name type="scientific">Azorhizobium oxalatiphilum</name>
    <dbReference type="NCBI Taxonomy" id="980631"/>
    <lineage>
        <taxon>Bacteria</taxon>
        <taxon>Pseudomonadati</taxon>
        <taxon>Pseudomonadota</taxon>
        <taxon>Alphaproteobacteria</taxon>
        <taxon>Hyphomicrobiales</taxon>
        <taxon>Xanthobacteraceae</taxon>
        <taxon>Azorhizobium</taxon>
    </lineage>
</organism>